<comment type="caution">
    <text evidence="1">The sequence shown here is derived from an EMBL/GenBank/DDBJ whole genome shotgun (WGS) entry which is preliminary data.</text>
</comment>
<dbReference type="AlphaFoldDB" id="A0A644YNA2"/>
<name>A0A644YNA2_9ZZZZ</name>
<evidence type="ECO:0000313" key="1">
    <source>
        <dbReference type="EMBL" id="MPM29468.1"/>
    </source>
</evidence>
<sequence>MIVERATLGNKEIVVRSNPVEMGTFGHPNFGTGENQAGITQTLACLLIELLKQDACKAALALAEVGGHGNHILAPIIIVEERRVETIAVQVYWLTPGAHDGRSGHHIVVGILEVLLGVDNRIDQVEGTLVVGQTRRPYTGGVEATSHIELADPVQGAGQQFPVDQVLAVVNLHTGKPLERGGGDIVIIPYPEEGRIGVEPLENRICNACHGISS</sequence>
<protein>
    <submittedName>
        <fullName evidence="1">Uncharacterized protein</fullName>
    </submittedName>
</protein>
<proteinExistence type="predicted"/>
<organism evidence="1">
    <name type="scientific">bioreactor metagenome</name>
    <dbReference type="NCBI Taxonomy" id="1076179"/>
    <lineage>
        <taxon>unclassified sequences</taxon>
        <taxon>metagenomes</taxon>
        <taxon>ecological metagenomes</taxon>
    </lineage>
</organism>
<reference evidence="1" key="1">
    <citation type="submission" date="2019-08" db="EMBL/GenBank/DDBJ databases">
        <authorList>
            <person name="Kucharzyk K."/>
            <person name="Murdoch R.W."/>
            <person name="Higgins S."/>
            <person name="Loffler F."/>
        </authorList>
    </citation>
    <scope>NUCLEOTIDE SEQUENCE</scope>
</reference>
<dbReference type="EMBL" id="VSSQ01005518">
    <property type="protein sequence ID" value="MPM29468.1"/>
    <property type="molecule type" value="Genomic_DNA"/>
</dbReference>
<gene>
    <name evidence="1" type="ORF">SDC9_76008</name>
</gene>
<accession>A0A644YNA2</accession>